<evidence type="ECO:0000313" key="2">
    <source>
        <dbReference type="Proteomes" id="UP000052258"/>
    </source>
</evidence>
<name>A0A0J8GBK9_9LIST</name>
<dbReference type="Proteomes" id="UP000052258">
    <property type="component" value="Unassembled WGS sequence"/>
</dbReference>
<keyword evidence="2" id="KW-1185">Reference proteome</keyword>
<accession>A0A0J8GBK9</accession>
<dbReference type="PATRIC" id="fig|1430899.3.peg.2424"/>
<reference evidence="1 2" key="1">
    <citation type="journal article" date="2015" name="Genome Biol. Evol.">
        <title>Comparative Genomics of Listeria Sensu Lato: Genus-Wide Differences in Evolutionary Dynamics and the Progressive Gain of Complex, Potentially Pathogenicity-Related Traits through Lateral Gene Transfer.</title>
        <authorList>
            <person name="Chiara M."/>
            <person name="Caruso M."/>
            <person name="D'Erchia A.M."/>
            <person name="Manzari C."/>
            <person name="Fraccalvieri R."/>
            <person name="Goffredo E."/>
            <person name="Latorre L."/>
            <person name="Miccolupo A."/>
            <person name="Padalino I."/>
            <person name="Santagada G."/>
            <person name="Chiocco D."/>
            <person name="Pesole G."/>
            <person name="Horner D.S."/>
            <person name="Parisi A."/>
        </authorList>
    </citation>
    <scope>NUCLEOTIDE SEQUENCE [LARGE SCALE GENOMIC DNA]</scope>
    <source>
        <strain evidence="1 2">1991</strain>
    </source>
</reference>
<comment type="caution">
    <text evidence="1">The sequence shown here is derived from an EMBL/GenBank/DDBJ whole genome shotgun (WGS) entry which is preliminary data.</text>
</comment>
<gene>
    <name evidence="1" type="ORF">X560_2376</name>
</gene>
<dbReference type="EMBL" id="AZHO01000032">
    <property type="protein sequence ID" value="KMT58239.1"/>
    <property type="molecule type" value="Genomic_DNA"/>
</dbReference>
<proteinExistence type="predicted"/>
<sequence length="117" mass="13969">MIIEGICKVYSEIGMEYQYGEFYVERDYLVFEQNYSYGLGKRHTYPLISLRNIALIPEKGSMYLTFSCENTRFEITDHANELKPFADELRAERYDVPPQQANRRNKYTPHHHYVFAK</sequence>
<protein>
    <submittedName>
        <fullName evidence="1">Uncharacterized protein</fullName>
    </submittedName>
</protein>
<dbReference type="OrthoDB" id="2363585at2"/>
<evidence type="ECO:0000313" key="1">
    <source>
        <dbReference type="EMBL" id="KMT58239.1"/>
    </source>
</evidence>
<dbReference type="RefSeq" id="WP_007473145.1">
    <property type="nucleotide sequence ID" value="NZ_KQ130620.1"/>
</dbReference>
<dbReference type="AlphaFoldDB" id="A0A0J8GBK9"/>
<organism evidence="1 2">
    <name type="scientific">Listeria fleischmannii 1991</name>
    <dbReference type="NCBI Taxonomy" id="1430899"/>
    <lineage>
        <taxon>Bacteria</taxon>
        <taxon>Bacillati</taxon>
        <taxon>Bacillota</taxon>
        <taxon>Bacilli</taxon>
        <taxon>Bacillales</taxon>
        <taxon>Listeriaceae</taxon>
        <taxon>Listeria</taxon>
    </lineage>
</organism>